<dbReference type="Ensembl" id="ENSMAMT00000012567.2">
    <property type="protein sequence ID" value="ENSMAMP00000012240.2"/>
    <property type="gene ID" value="ENSMAMG00000026755.1"/>
</dbReference>
<dbReference type="SUPFAM" id="SSF48726">
    <property type="entry name" value="Immunoglobulin"/>
    <property type="match status" value="1"/>
</dbReference>
<keyword evidence="4" id="KW-1133">Transmembrane helix</keyword>
<keyword evidence="12" id="KW-1185">Reference proteome</keyword>
<keyword evidence="3" id="KW-0732">Signal</keyword>
<reference evidence="11" key="2">
    <citation type="submission" date="2025-09" db="UniProtKB">
        <authorList>
            <consortium name="Ensembl"/>
        </authorList>
    </citation>
    <scope>IDENTIFICATION</scope>
</reference>
<sequence>MKPLEIIDLLYLATDFCVSDLYIVATVGKDVTLPCMYDAEDHGRHPACWGRGAVFLWDCADEVIKAGRTTVTSRLSRRYLLLGDLDKGDVSLTIRQLEESDSGVYSCRVEIPGWFNDHTHELTLMVVPGEREKKHISVNYVT</sequence>
<dbReference type="GO" id="GO:0001786">
    <property type="term" value="F:phosphatidylserine binding"/>
    <property type="evidence" value="ECO:0007669"/>
    <property type="project" value="TreeGrafter"/>
</dbReference>
<evidence type="ECO:0000259" key="10">
    <source>
        <dbReference type="PROSITE" id="PS50835"/>
    </source>
</evidence>
<feature type="domain" description="Ig-like" evidence="10">
    <location>
        <begin position="28"/>
        <end position="123"/>
    </location>
</feature>
<dbReference type="Proteomes" id="UP000261640">
    <property type="component" value="Unplaced"/>
</dbReference>
<keyword evidence="8" id="KW-0393">Immunoglobulin domain</keyword>
<dbReference type="GO" id="GO:0060097">
    <property type="term" value="P:cytoskeletal rearrangement involved in phagocytosis, engulfment"/>
    <property type="evidence" value="ECO:0007669"/>
    <property type="project" value="TreeGrafter"/>
</dbReference>
<dbReference type="GeneTree" id="ENSGT00940000163509"/>
<dbReference type="PANTHER" id="PTHR46608">
    <property type="entry name" value="T-CELL IMMUNOGLOBULIN AND MUCIN DOMAIN-CONTAINING PROTEIN 4"/>
    <property type="match status" value="1"/>
</dbReference>
<organism evidence="11 12">
    <name type="scientific">Mastacembelus armatus</name>
    <name type="common">zig-zag eel</name>
    <dbReference type="NCBI Taxonomy" id="205130"/>
    <lineage>
        <taxon>Eukaryota</taxon>
        <taxon>Metazoa</taxon>
        <taxon>Chordata</taxon>
        <taxon>Craniata</taxon>
        <taxon>Vertebrata</taxon>
        <taxon>Euteleostomi</taxon>
        <taxon>Actinopterygii</taxon>
        <taxon>Neopterygii</taxon>
        <taxon>Teleostei</taxon>
        <taxon>Neoteleostei</taxon>
        <taxon>Acanthomorphata</taxon>
        <taxon>Anabantaria</taxon>
        <taxon>Synbranchiformes</taxon>
        <taxon>Mastacembelidae</taxon>
        <taxon>Mastacembelus</taxon>
    </lineage>
</organism>
<comment type="subcellular location">
    <subcellularLocation>
        <location evidence="1">Membrane</location>
        <topology evidence="1">Single-pass type I membrane protein</topology>
    </subcellularLocation>
</comment>
<evidence type="ECO:0000256" key="2">
    <source>
        <dbReference type="ARBA" id="ARBA00022692"/>
    </source>
</evidence>
<keyword evidence="5" id="KW-0472">Membrane</keyword>
<dbReference type="STRING" id="205130.ENSMAMP00000012240"/>
<evidence type="ECO:0000256" key="9">
    <source>
        <dbReference type="ARBA" id="ARBA00038203"/>
    </source>
</evidence>
<dbReference type="InterPro" id="IPR013106">
    <property type="entry name" value="Ig_V-set"/>
</dbReference>
<dbReference type="InterPro" id="IPR007110">
    <property type="entry name" value="Ig-like_dom"/>
</dbReference>
<reference evidence="11" key="1">
    <citation type="submission" date="2025-08" db="UniProtKB">
        <authorList>
            <consortium name="Ensembl"/>
        </authorList>
    </citation>
    <scope>IDENTIFICATION</scope>
</reference>
<dbReference type="AlphaFoldDB" id="A0A3Q3RWW8"/>
<evidence type="ECO:0000256" key="5">
    <source>
        <dbReference type="ARBA" id="ARBA00023136"/>
    </source>
</evidence>
<name>A0A3Q3RWW8_9TELE</name>
<evidence type="ECO:0000256" key="4">
    <source>
        <dbReference type="ARBA" id="ARBA00022989"/>
    </source>
</evidence>
<dbReference type="SMART" id="SM00409">
    <property type="entry name" value="IG"/>
    <property type="match status" value="1"/>
</dbReference>
<dbReference type="Pfam" id="PF07686">
    <property type="entry name" value="V-set"/>
    <property type="match status" value="1"/>
</dbReference>
<keyword evidence="7" id="KW-0325">Glycoprotein</keyword>
<evidence type="ECO:0000313" key="11">
    <source>
        <dbReference type="Ensembl" id="ENSMAMP00000012240.2"/>
    </source>
</evidence>
<evidence type="ECO:0000256" key="8">
    <source>
        <dbReference type="ARBA" id="ARBA00023319"/>
    </source>
</evidence>
<dbReference type="PROSITE" id="PS50835">
    <property type="entry name" value="IG_LIKE"/>
    <property type="match status" value="1"/>
</dbReference>
<dbReference type="GO" id="GO:0016020">
    <property type="term" value="C:membrane"/>
    <property type="evidence" value="ECO:0007669"/>
    <property type="project" value="UniProtKB-SubCell"/>
</dbReference>
<dbReference type="InterPro" id="IPR003599">
    <property type="entry name" value="Ig_sub"/>
</dbReference>
<dbReference type="InParanoid" id="A0A3Q3RWW8"/>
<protein>
    <recommendedName>
        <fullName evidence="10">Ig-like domain-containing protein</fullName>
    </recommendedName>
</protein>
<evidence type="ECO:0000256" key="7">
    <source>
        <dbReference type="ARBA" id="ARBA00023180"/>
    </source>
</evidence>
<evidence type="ECO:0000256" key="3">
    <source>
        <dbReference type="ARBA" id="ARBA00022729"/>
    </source>
</evidence>
<accession>A0A3Q3RWW8</accession>
<keyword evidence="2" id="KW-0812">Transmembrane</keyword>
<dbReference type="InterPro" id="IPR036179">
    <property type="entry name" value="Ig-like_dom_sf"/>
</dbReference>
<dbReference type="Gene3D" id="2.60.40.10">
    <property type="entry name" value="Immunoglobulins"/>
    <property type="match status" value="1"/>
</dbReference>
<dbReference type="FunFam" id="2.60.40.10:FF:000774">
    <property type="entry name" value="Hepatitis A virus cellular receptor 1"/>
    <property type="match status" value="1"/>
</dbReference>
<keyword evidence="6" id="KW-1015">Disulfide bond</keyword>
<dbReference type="InterPro" id="IPR013783">
    <property type="entry name" value="Ig-like_fold"/>
</dbReference>
<dbReference type="GO" id="GO:0043277">
    <property type="term" value="P:apoptotic cell clearance"/>
    <property type="evidence" value="ECO:0007669"/>
    <property type="project" value="TreeGrafter"/>
</dbReference>
<evidence type="ECO:0000256" key="1">
    <source>
        <dbReference type="ARBA" id="ARBA00004479"/>
    </source>
</evidence>
<evidence type="ECO:0000313" key="12">
    <source>
        <dbReference type="Proteomes" id="UP000261640"/>
    </source>
</evidence>
<dbReference type="FunCoup" id="A0A3Q3RWW8">
    <property type="interactions" value="1"/>
</dbReference>
<dbReference type="PANTHER" id="PTHR46608:SF3">
    <property type="entry name" value="T-CELL IMMUNOGLOBULIN AND MUCIN DOMAIN-CONTAINING PROTEIN 4"/>
    <property type="match status" value="1"/>
</dbReference>
<evidence type="ECO:0000256" key="6">
    <source>
        <dbReference type="ARBA" id="ARBA00023157"/>
    </source>
</evidence>
<comment type="similarity">
    <text evidence="9">Belongs to the immunoglobulin superfamily. TIM family.</text>
</comment>
<proteinExistence type="inferred from homology"/>